<name>A0ACC4CR47_POPAL</name>
<evidence type="ECO:0000313" key="1">
    <source>
        <dbReference type="EMBL" id="KAL3603338.1"/>
    </source>
</evidence>
<keyword evidence="2" id="KW-1185">Reference proteome</keyword>
<dbReference type="Proteomes" id="UP000309997">
    <property type="component" value="Unassembled WGS sequence"/>
</dbReference>
<dbReference type="EMBL" id="RCHU02000002">
    <property type="protein sequence ID" value="KAL3603338.1"/>
    <property type="molecule type" value="Genomic_DNA"/>
</dbReference>
<gene>
    <name evidence="1" type="ORF">D5086_004197</name>
</gene>
<organism evidence="1 2">
    <name type="scientific">Populus alba</name>
    <name type="common">White poplar</name>
    <dbReference type="NCBI Taxonomy" id="43335"/>
    <lineage>
        <taxon>Eukaryota</taxon>
        <taxon>Viridiplantae</taxon>
        <taxon>Streptophyta</taxon>
        <taxon>Embryophyta</taxon>
        <taxon>Tracheophyta</taxon>
        <taxon>Spermatophyta</taxon>
        <taxon>Magnoliopsida</taxon>
        <taxon>eudicotyledons</taxon>
        <taxon>Gunneridae</taxon>
        <taxon>Pentapetalae</taxon>
        <taxon>rosids</taxon>
        <taxon>fabids</taxon>
        <taxon>Malpighiales</taxon>
        <taxon>Salicaceae</taxon>
        <taxon>Saliceae</taxon>
        <taxon>Populus</taxon>
    </lineage>
</organism>
<accession>A0ACC4CR47</accession>
<sequence>MQSNKEFETKLKALVSGGDYTLAMAISNFDRFACRVSSCAPEGKVNATQAESSIPGKNIGTCMNIVQLWGDLLQLAEPLWGGSYEAFKHIDQKSTVRVELKPVHDLPREEKISLAGPFCTGTALPGRFWDY</sequence>
<evidence type="ECO:0000313" key="2">
    <source>
        <dbReference type="Proteomes" id="UP000309997"/>
    </source>
</evidence>
<reference evidence="1 2" key="1">
    <citation type="journal article" date="2024" name="Plant Biotechnol. J.">
        <title>Genome and CRISPR/Cas9 system of a widespread forest tree (Populus alba) in the world.</title>
        <authorList>
            <person name="Liu Y.J."/>
            <person name="Jiang P.F."/>
            <person name="Han X.M."/>
            <person name="Li X.Y."/>
            <person name="Wang H.M."/>
            <person name="Wang Y.J."/>
            <person name="Wang X.X."/>
            <person name="Zeng Q.Y."/>
        </authorList>
    </citation>
    <scope>NUCLEOTIDE SEQUENCE [LARGE SCALE GENOMIC DNA]</scope>
    <source>
        <strain evidence="2">cv. PAL-ZL1</strain>
    </source>
</reference>
<comment type="caution">
    <text evidence="1">The sequence shown here is derived from an EMBL/GenBank/DDBJ whole genome shotgun (WGS) entry which is preliminary data.</text>
</comment>
<proteinExistence type="predicted"/>
<protein>
    <submittedName>
        <fullName evidence="1">Uncharacterized protein</fullName>
    </submittedName>
</protein>